<dbReference type="AlphaFoldDB" id="A0A1L9BEZ3"/>
<gene>
    <name evidence="2" type="ORF">BON30_07595</name>
</gene>
<reference evidence="2 3" key="2">
    <citation type="submission" date="2016-12" db="EMBL/GenBank/DDBJ databases">
        <title>Draft Genome Sequence of Cystobacter ferrugineus Strain Cbfe23.</title>
        <authorList>
            <person name="Akbar S."/>
            <person name="Dowd S.E."/>
            <person name="Stevens D.C."/>
        </authorList>
    </citation>
    <scope>NUCLEOTIDE SEQUENCE [LARGE SCALE GENOMIC DNA]</scope>
    <source>
        <strain evidence="2 3">Cbfe23</strain>
    </source>
</reference>
<accession>A0A1L9BEZ3</accession>
<sequence length="77" mass="8573">MARTTTHKRDTVQRQGRRVMPAMRRTAQRKAPAAKLTLGDLIAAAYDTAAGDSLEVLKLVTSPQMERLLGRRIVLSR</sequence>
<dbReference type="EMBL" id="MPIN01000002">
    <property type="protein sequence ID" value="OJH40796.1"/>
    <property type="molecule type" value="Genomic_DNA"/>
</dbReference>
<dbReference type="OrthoDB" id="5520797at2"/>
<organism evidence="2 3">
    <name type="scientific">Cystobacter ferrugineus</name>
    <dbReference type="NCBI Taxonomy" id="83449"/>
    <lineage>
        <taxon>Bacteria</taxon>
        <taxon>Pseudomonadati</taxon>
        <taxon>Myxococcota</taxon>
        <taxon>Myxococcia</taxon>
        <taxon>Myxococcales</taxon>
        <taxon>Cystobacterineae</taxon>
        <taxon>Archangiaceae</taxon>
        <taxon>Cystobacter</taxon>
    </lineage>
</organism>
<evidence type="ECO:0000313" key="3">
    <source>
        <dbReference type="Proteomes" id="UP000182229"/>
    </source>
</evidence>
<proteinExistence type="predicted"/>
<protein>
    <recommendedName>
        <fullName evidence="4">Chaperonin</fullName>
    </recommendedName>
</protein>
<dbReference type="Proteomes" id="UP000182229">
    <property type="component" value="Unassembled WGS sequence"/>
</dbReference>
<evidence type="ECO:0008006" key="4">
    <source>
        <dbReference type="Google" id="ProtNLM"/>
    </source>
</evidence>
<evidence type="ECO:0000256" key="1">
    <source>
        <dbReference type="SAM" id="MobiDB-lite"/>
    </source>
</evidence>
<keyword evidence="3" id="KW-1185">Reference proteome</keyword>
<name>A0A1L9BEZ3_9BACT</name>
<evidence type="ECO:0000313" key="2">
    <source>
        <dbReference type="EMBL" id="OJH40796.1"/>
    </source>
</evidence>
<comment type="caution">
    <text evidence="2">The sequence shown here is derived from an EMBL/GenBank/DDBJ whole genome shotgun (WGS) entry which is preliminary data.</text>
</comment>
<dbReference type="RefSeq" id="WP_071897235.1">
    <property type="nucleotide sequence ID" value="NZ_MPIN01000002.1"/>
</dbReference>
<feature type="region of interest" description="Disordered" evidence="1">
    <location>
        <begin position="1"/>
        <end position="30"/>
    </location>
</feature>
<reference evidence="3" key="1">
    <citation type="submission" date="2016-11" db="EMBL/GenBank/DDBJ databases">
        <authorList>
            <person name="Shukria A."/>
            <person name="Stevens D.C."/>
        </authorList>
    </citation>
    <scope>NUCLEOTIDE SEQUENCE [LARGE SCALE GENOMIC DNA]</scope>
    <source>
        <strain evidence="3">Cbfe23</strain>
    </source>
</reference>